<evidence type="ECO:0000313" key="3">
    <source>
        <dbReference type="Proteomes" id="UP000430120"/>
    </source>
</evidence>
<dbReference type="OrthoDB" id="9815752at2"/>
<evidence type="ECO:0000256" key="1">
    <source>
        <dbReference type="SAM" id="SignalP"/>
    </source>
</evidence>
<evidence type="ECO:0000313" key="2">
    <source>
        <dbReference type="EMBL" id="KAB0580731.1"/>
    </source>
</evidence>
<evidence type="ECO:0008006" key="4">
    <source>
        <dbReference type="Google" id="ProtNLM"/>
    </source>
</evidence>
<dbReference type="Proteomes" id="UP000430120">
    <property type="component" value="Unassembled WGS sequence"/>
</dbReference>
<organism evidence="2 3">
    <name type="scientific">Ideonella dechloratans</name>
    <dbReference type="NCBI Taxonomy" id="36863"/>
    <lineage>
        <taxon>Bacteria</taxon>
        <taxon>Pseudomonadati</taxon>
        <taxon>Pseudomonadota</taxon>
        <taxon>Betaproteobacteria</taxon>
        <taxon>Burkholderiales</taxon>
        <taxon>Sphaerotilaceae</taxon>
        <taxon>Ideonella</taxon>
    </lineage>
</organism>
<feature type="chain" id="PRO_5025016989" description="DUF4350 domain-containing protein" evidence="1">
    <location>
        <begin position="25"/>
        <end position="261"/>
    </location>
</feature>
<dbReference type="RefSeq" id="WP_151124590.1">
    <property type="nucleotide sequence ID" value="NZ_CP088081.1"/>
</dbReference>
<proteinExistence type="predicted"/>
<sequence length="261" mass="27472">MNKAVFRGALSAMTLAMIGASALAATSTQRPVHPDALRAQPAASSAAQFATPTVMLLQDVAPWDSSANETILNNLGVAFATVSSAELAAMPAEALDPYAVVIVSSDQPQAFYDVLKDQMGKLGKWVKTGARTLEFHAADNGWNGGTFSGTLPKGVTTYDAHDLTNMVVRPKWSLMKGVPTTLSGSWASHKGLNVEAPIKTIVTDTAGNPTLVDYCWKQGRVIATGLTLEIAHDLGWDAAKVLENLIAASTSAPGCQHKDPQ</sequence>
<keyword evidence="3" id="KW-1185">Reference proteome</keyword>
<comment type="caution">
    <text evidence="2">The sequence shown here is derived from an EMBL/GenBank/DDBJ whole genome shotgun (WGS) entry which is preliminary data.</text>
</comment>
<dbReference type="SUPFAM" id="SSF52317">
    <property type="entry name" value="Class I glutamine amidotransferase-like"/>
    <property type="match status" value="1"/>
</dbReference>
<dbReference type="EMBL" id="VZPB01000030">
    <property type="protein sequence ID" value="KAB0580731.1"/>
    <property type="molecule type" value="Genomic_DNA"/>
</dbReference>
<reference evidence="2 3" key="1">
    <citation type="submission" date="2019-09" db="EMBL/GenBank/DDBJ databases">
        <title>Draft genome sequences of 48 bacterial type strains from the CCUG.</title>
        <authorList>
            <person name="Tunovic T."/>
            <person name="Pineiro-Iglesias B."/>
            <person name="Unosson C."/>
            <person name="Inganas E."/>
            <person name="Ohlen M."/>
            <person name="Cardew S."/>
            <person name="Jensie-Markopoulos S."/>
            <person name="Salva-Serra F."/>
            <person name="Jaen-Luchoro D."/>
            <person name="Karlsson R."/>
            <person name="Svensson-Stadler L."/>
            <person name="Chun J."/>
            <person name="Moore E."/>
        </authorList>
    </citation>
    <scope>NUCLEOTIDE SEQUENCE [LARGE SCALE GENOMIC DNA]</scope>
    <source>
        <strain evidence="2 3">CCUG 30977</strain>
    </source>
</reference>
<name>A0A643FA65_IDEDE</name>
<dbReference type="AlphaFoldDB" id="A0A643FA65"/>
<accession>A0A643FA65</accession>
<protein>
    <recommendedName>
        <fullName evidence="4">DUF4350 domain-containing protein</fullName>
    </recommendedName>
</protein>
<gene>
    <name evidence="2" type="ORF">F7Q92_13170</name>
</gene>
<dbReference type="InterPro" id="IPR029062">
    <property type="entry name" value="Class_I_gatase-like"/>
</dbReference>
<feature type="signal peptide" evidence="1">
    <location>
        <begin position="1"/>
        <end position="24"/>
    </location>
</feature>
<keyword evidence="1" id="KW-0732">Signal</keyword>